<evidence type="ECO:0000313" key="5">
    <source>
        <dbReference type="Proteomes" id="UP001569200"/>
    </source>
</evidence>
<protein>
    <submittedName>
        <fullName evidence="4">Protein rep</fullName>
    </submittedName>
</protein>
<keyword evidence="5" id="KW-1185">Reference proteome</keyword>
<accession>A0ABV4M0G3</accession>
<name>A0ABV4M0G3_VIBSP</name>
<proteinExistence type="inferred from homology"/>
<dbReference type="EMBL" id="JBGOOW010000107">
    <property type="protein sequence ID" value="MEZ8184137.1"/>
    <property type="molecule type" value="Genomic_DNA"/>
</dbReference>
<dbReference type="Proteomes" id="UP001569200">
    <property type="component" value="Unassembled WGS sequence"/>
</dbReference>
<feature type="region of interest" description="Disordered" evidence="3">
    <location>
        <begin position="1"/>
        <end position="24"/>
    </location>
</feature>
<reference evidence="4 5" key="1">
    <citation type="submission" date="2024-06" db="EMBL/GenBank/DDBJ databases">
        <authorList>
            <person name="Steensen K."/>
            <person name="Seneca J."/>
            <person name="Bartlau N."/>
            <person name="Yu A.X."/>
            <person name="Polz M.F."/>
        </authorList>
    </citation>
    <scope>NUCLEOTIDE SEQUENCE [LARGE SCALE GENOMIC DNA]</scope>
    <source>
        <strain evidence="4 5">1F145</strain>
    </source>
</reference>
<gene>
    <name evidence="4" type="ORF">ACED33_26115</name>
</gene>
<evidence type="ECO:0000256" key="1">
    <source>
        <dbReference type="ARBA" id="ARBA00008909"/>
    </source>
</evidence>
<comment type="similarity">
    <text evidence="1">Belongs to the Gram-positive plasmids replication protein type 1 family.</text>
</comment>
<dbReference type="RefSeq" id="WP_371691539.1">
    <property type="nucleotide sequence ID" value="NZ_JBGOOW010000107.1"/>
</dbReference>
<evidence type="ECO:0000256" key="3">
    <source>
        <dbReference type="SAM" id="MobiDB-lite"/>
    </source>
</evidence>
<sequence length="462" mass="51012">MIDDASACNPVSGVSHALPAQRGGHVELPKSGAPLGIVTKTSSTLTGQGLQPELESVYDVSTGEIKPVEAVRDNGIFVSKYKYSYDAKNARSKRFSLKSVVNDLMPGSRTSKCMRFRAPDSINGGLRPIEILKSSEHGKAFYQGLYACGSVWTCPVCAAKIAERRRIELKEALESAKKKGLKAHFITLTIPHGVGDDIEDLLAKLRLATKKMSSGRNAVKSRFQSIFESTGESEAATIGFIRALEVTHGKNGYHPHYHIILFTNDSINTSIVQYVYSKAWKKACLDSGLPSPSEDHGCLVKDGSYASDYISKWGIEDEMTKANTKITKLKGKSPWGLLDAVLQGNDPDYSPERAKSLFLVYSKAFSGQRQLYWSNGLRAALHISKEENDEVIVSKPDDVRSYLLAQIPFEQWKLVLKFKQEANLLSIAESNVVALQLFLKNLSLSNDEESRKLSSDEEVLRE</sequence>
<organism evidence="4 5">
    <name type="scientific">Vibrio splendidus</name>
    <dbReference type="NCBI Taxonomy" id="29497"/>
    <lineage>
        <taxon>Bacteria</taxon>
        <taxon>Pseudomonadati</taxon>
        <taxon>Pseudomonadota</taxon>
        <taxon>Gammaproteobacteria</taxon>
        <taxon>Vibrionales</taxon>
        <taxon>Vibrionaceae</taxon>
        <taxon>Vibrio</taxon>
    </lineage>
</organism>
<evidence type="ECO:0000256" key="2">
    <source>
        <dbReference type="ARBA" id="ARBA00022705"/>
    </source>
</evidence>
<evidence type="ECO:0000313" key="4">
    <source>
        <dbReference type="EMBL" id="MEZ8184137.1"/>
    </source>
</evidence>
<keyword evidence="2" id="KW-0235">DNA replication</keyword>
<dbReference type="InterPro" id="IPR000989">
    <property type="entry name" value="Rep"/>
</dbReference>
<comment type="caution">
    <text evidence="4">The sequence shown here is derived from an EMBL/GenBank/DDBJ whole genome shotgun (WGS) entry which is preliminary data.</text>
</comment>
<dbReference type="Pfam" id="PF01446">
    <property type="entry name" value="Rep_1"/>
    <property type="match status" value="1"/>
</dbReference>